<evidence type="ECO:0000313" key="2">
    <source>
        <dbReference type="EMBL" id="KKN55792.1"/>
    </source>
</evidence>
<accession>A0A0F9S0Q0</accession>
<sequence length="79" mass="9240">MVKCPWSPNASCDIELFSEINNAFIIGSNSPDRREYIEMIKEVLEEFNLIPNFALDLKDFININTIIIIIFPLLWFRCS</sequence>
<comment type="caution">
    <text evidence="2">The sequence shown here is derived from an EMBL/GenBank/DDBJ whole genome shotgun (WGS) entry which is preliminary data.</text>
</comment>
<feature type="transmembrane region" description="Helical" evidence="1">
    <location>
        <begin position="60"/>
        <end position="76"/>
    </location>
</feature>
<name>A0A0F9S0Q0_9ZZZZ</name>
<gene>
    <name evidence="2" type="ORF">LCGC14_0578620</name>
</gene>
<dbReference type="AlphaFoldDB" id="A0A0F9S0Q0"/>
<dbReference type="EMBL" id="LAZR01000871">
    <property type="protein sequence ID" value="KKN55792.1"/>
    <property type="molecule type" value="Genomic_DNA"/>
</dbReference>
<evidence type="ECO:0000256" key="1">
    <source>
        <dbReference type="SAM" id="Phobius"/>
    </source>
</evidence>
<keyword evidence="1" id="KW-1133">Transmembrane helix</keyword>
<reference evidence="2" key="1">
    <citation type="journal article" date="2015" name="Nature">
        <title>Complex archaea that bridge the gap between prokaryotes and eukaryotes.</title>
        <authorList>
            <person name="Spang A."/>
            <person name="Saw J.H."/>
            <person name="Jorgensen S.L."/>
            <person name="Zaremba-Niedzwiedzka K."/>
            <person name="Martijn J."/>
            <person name="Lind A.E."/>
            <person name="van Eijk R."/>
            <person name="Schleper C."/>
            <person name="Guy L."/>
            <person name="Ettema T.J."/>
        </authorList>
    </citation>
    <scope>NUCLEOTIDE SEQUENCE</scope>
</reference>
<organism evidence="2">
    <name type="scientific">marine sediment metagenome</name>
    <dbReference type="NCBI Taxonomy" id="412755"/>
    <lineage>
        <taxon>unclassified sequences</taxon>
        <taxon>metagenomes</taxon>
        <taxon>ecological metagenomes</taxon>
    </lineage>
</organism>
<keyword evidence="1" id="KW-0472">Membrane</keyword>
<keyword evidence="1" id="KW-0812">Transmembrane</keyword>
<protein>
    <submittedName>
        <fullName evidence="2">Uncharacterized protein</fullName>
    </submittedName>
</protein>
<proteinExistence type="predicted"/>